<dbReference type="SUPFAM" id="SSF101967">
    <property type="entry name" value="Adhesin YadA, collagen-binding domain"/>
    <property type="match status" value="1"/>
</dbReference>
<dbReference type="InterPro" id="IPR011049">
    <property type="entry name" value="Serralysin-like_metalloprot_C"/>
</dbReference>
<organism evidence="13 14">
    <name type="scientific">Brucella gallinifaecis</name>
    <dbReference type="NCBI Taxonomy" id="215590"/>
    <lineage>
        <taxon>Bacteria</taxon>
        <taxon>Pseudomonadati</taxon>
        <taxon>Pseudomonadota</taxon>
        <taxon>Alphaproteobacteria</taxon>
        <taxon>Hyphomicrobiales</taxon>
        <taxon>Brucellaceae</taxon>
        <taxon>Brucella/Ochrobactrum group</taxon>
        <taxon>Brucella</taxon>
    </lineage>
</organism>
<keyword evidence="4" id="KW-0813">Transport</keyword>
<evidence type="ECO:0000256" key="6">
    <source>
        <dbReference type="ARBA" id="ARBA00022692"/>
    </source>
</evidence>
<keyword evidence="7" id="KW-0732">Signal</keyword>
<evidence type="ECO:0000256" key="1">
    <source>
        <dbReference type="ARBA" id="ARBA00004241"/>
    </source>
</evidence>
<dbReference type="GO" id="GO:0015031">
    <property type="term" value="P:protein transport"/>
    <property type="evidence" value="ECO:0007669"/>
    <property type="project" value="UniProtKB-KW"/>
</dbReference>
<dbReference type="GO" id="GO:0009986">
    <property type="term" value="C:cell surface"/>
    <property type="evidence" value="ECO:0007669"/>
    <property type="project" value="UniProtKB-SubCell"/>
</dbReference>
<dbReference type="InterPro" id="IPR008635">
    <property type="entry name" value="Coiled_stalk_dom"/>
</dbReference>
<keyword evidence="5" id="KW-1134">Transmembrane beta strand</keyword>
<accession>A0A502BP78</accession>
<evidence type="ECO:0000313" key="13">
    <source>
        <dbReference type="EMBL" id="TPF75559.1"/>
    </source>
</evidence>
<evidence type="ECO:0000256" key="9">
    <source>
        <dbReference type="ARBA" id="ARBA00023136"/>
    </source>
</evidence>
<proteinExistence type="inferred from homology"/>
<evidence type="ECO:0000256" key="8">
    <source>
        <dbReference type="ARBA" id="ARBA00022927"/>
    </source>
</evidence>
<reference evidence="13 14" key="1">
    <citation type="journal article" date="2003" name="Int. J. Syst. Evol. Microbiol.">
        <title>Towards a standardized format for the description of a novel species (of an established genus): Ochrobactrum gallinifaecis sp. nov.</title>
        <authorList>
            <person name="Kampfer P."/>
            <person name="Buczolits S."/>
            <person name="Albrecht A."/>
            <person name="Busse H.J."/>
            <person name="Stackebrandt E."/>
        </authorList>
    </citation>
    <scope>NUCLEOTIDE SEQUENCE [LARGE SCALE GENOMIC DNA]</scope>
    <source>
        <strain evidence="13 14">ISO 196</strain>
    </source>
</reference>
<dbReference type="Gene3D" id="1.20.5.170">
    <property type="match status" value="1"/>
</dbReference>
<dbReference type="Gene3D" id="6.10.250.2040">
    <property type="match status" value="1"/>
</dbReference>
<dbReference type="AlphaFoldDB" id="A0A502BP78"/>
<keyword evidence="6" id="KW-0812">Transmembrane</keyword>
<protein>
    <recommendedName>
        <fullName evidence="15">Trimeric autotransporter adhesin YadA-like C-terminal membrane anchor domain-containing protein</fullName>
    </recommendedName>
</protein>
<feature type="domain" description="Trimeric autotransporter adhesin YadA-like stalk" evidence="12">
    <location>
        <begin position="18"/>
        <end position="44"/>
    </location>
</feature>
<dbReference type="InterPro" id="IPR005594">
    <property type="entry name" value="YadA_C"/>
</dbReference>
<dbReference type="Proteomes" id="UP000315388">
    <property type="component" value="Unassembled WGS sequence"/>
</dbReference>
<dbReference type="InterPro" id="IPR045584">
    <property type="entry name" value="Pilin-like"/>
</dbReference>
<dbReference type="SUPFAM" id="SSF54523">
    <property type="entry name" value="Pili subunits"/>
    <property type="match status" value="1"/>
</dbReference>
<dbReference type="Pfam" id="PF05662">
    <property type="entry name" value="YadA_stalk"/>
    <property type="match status" value="2"/>
</dbReference>
<evidence type="ECO:0000256" key="5">
    <source>
        <dbReference type="ARBA" id="ARBA00022452"/>
    </source>
</evidence>
<keyword evidence="8" id="KW-0653">Protein transport</keyword>
<comment type="caution">
    <text evidence="13">The sequence shown here is derived from an EMBL/GenBank/DDBJ whole genome shotgun (WGS) entry which is preliminary data.</text>
</comment>
<dbReference type="GO" id="GO:0009279">
    <property type="term" value="C:cell outer membrane"/>
    <property type="evidence" value="ECO:0007669"/>
    <property type="project" value="UniProtKB-SubCell"/>
</dbReference>
<evidence type="ECO:0000256" key="7">
    <source>
        <dbReference type="ARBA" id="ARBA00022729"/>
    </source>
</evidence>
<evidence type="ECO:0000256" key="3">
    <source>
        <dbReference type="ARBA" id="ARBA00005848"/>
    </source>
</evidence>
<dbReference type="Gene3D" id="3.30.1300.30">
    <property type="entry name" value="GSPII I/J protein-like"/>
    <property type="match status" value="1"/>
</dbReference>
<evidence type="ECO:0000256" key="10">
    <source>
        <dbReference type="ARBA" id="ARBA00023237"/>
    </source>
</evidence>
<keyword evidence="9" id="KW-0472">Membrane</keyword>
<sequence>MANENNIISVGDVGSERRITNVEAGVALTDVVNVGQLNAVDDFAVKYDSDVNGDPDYSSITLGASIADAPPVVIKNVAAGAVSTSSKEAVNGAQLHEVASSASNAFGGGSTVLSNGAITNPVYNVAGGSYNNVGSALSALDDRIGGIEANLKSHISKEASRAAAVGLAAASLRFDDRAGKLSVAMGGGYWRNEGAFAFGAGYTNQDQTIRANISTATSGSQWGVGAGLSFTLN</sequence>
<comment type="subcellular location">
    <subcellularLocation>
        <location evidence="2">Cell outer membrane</location>
    </subcellularLocation>
    <subcellularLocation>
        <location evidence="1">Cell surface</location>
    </subcellularLocation>
</comment>
<evidence type="ECO:0000256" key="4">
    <source>
        <dbReference type="ARBA" id="ARBA00022448"/>
    </source>
</evidence>
<evidence type="ECO:0000259" key="11">
    <source>
        <dbReference type="Pfam" id="PF03895"/>
    </source>
</evidence>
<keyword evidence="10" id="KW-0998">Cell outer membrane</keyword>
<comment type="similarity">
    <text evidence="3">Belongs to the autotransporter-2 (AT-2) (TC 1.B.40) family.</text>
</comment>
<gene>
    <name evidence="13" type="ORF">FHY56_09925</name>
</gene>
<evidence type="ECO:0000259" key="12">
    <source>
        <dbReference type="Pfam" id="PF05662"/>
    </source>
</evidence>
<name>A0A502BP78_9HYPH</name>
<evidence type="ECO:0008006" key="15">
    <source>
        <dbReference type="Google" id="ProtNLM"/>
    </source>
</evidence>
<evidence type="ECO:0000313" key="14">
    <source>
        <dbReference type="Proteomes" id="UP000315388"/>
    </source>
</evidence>
<dbReference type="Pfam" id="PF03895">
    <property type="entry name" value="YadA_anchor"/>
    <property type="match status" value="1"/>
</dbReference>
<feature type="domain" description="Trimeric autotransporter adhesin YadA-like stalk" evidence="12">
    <location>
        <begin position="74"/>
        <end position="116"/>
    </location>
</feature>
<evidence type="ECO:0000256" key="2">
    <source>
        <dbReference type="ARBA" id="ARBA00004442"/>
    </source>
</evidence>
<feature type="domain" description="Trimeric autotransporter adhesin YadA-like C-terminal membrane anchor" evidence="11">
    <location>
        <begin position="175"/>
        <end position="231"/>
    </location>
</feature>
<keyword evidence="14" id="KW-1185">Reference proteome</keyword>
<dbReference type="EMBL" id="VEWJ01000005">
    <property type="protein sequence ID" value="TPF75559.1"/>
    <property type="molecule type" value="Genomic_DNA"/>
</dbReference>